<name>A0A5B8MLS8_9CHLO</name>
<dbReference type="EMBL" id="CP031037">
    <property type="protein sequence ID" value="QDZ20615.1"/>
    <property type="molecule type" value="Genomic_DNA"/>
</dbReference>
<evidence type="ECO:0000256" key="1">
    <source>
        <dbReference type="SAM" id="MobiDB-lite"/>
    </source>
</evidence>
<dbReference type="Proteomes" id="UP000316726">
    <property type="component" value="Chromosome 4"/>
</dbReference>
<gene>
    <name evidence="3" type="ORF">A3770_04p31330</name>
</gene>
<dbReference type="AlphaFoldDB" id="A0A5B8MLS8"/>
<evidence type="ECO:0000256" key="2">
    <source>
        <dbReference type="SAM" id="Phobius"/>
    </source>
</evidence>
<sequence length="474" mass="53264">MIDKGLEVAQEVLCGPCVTQACSGRESGLVRCGVFLLAIVLSGPILFLCGVSFLFQTASYTRENAVKAYNNQVGVWQSTVYDSVFPQGAYMNMTTTFKYSCVGGSTLNGKEDLYNLTLGMDPEDYIVDKNKEDVEDLSPQYKYFYERQQSPASTRIENCDITVTVRSNSSSLVTVTVPYLTTELVKCDKRDTYKACQDVLYLSDFCTKVKYYGGKYVLDRNFPGQSFGCFYNSDTNRFDMTRYQRNEEPIFMNLMMRFSADPYLTYMEETDGTGDFGLDTEGKVKLGAILLAFGVLICVVEIHTFKQIRGFVRQMNSSENTMRPSHPVQRFYYDSAHYYYNRRMASHHHRHANRGMGAVRGYGKQHQMHHNHRGPATSYPRVNNRSSFGVYQPYPSSAQHHLPPGQHGYGQRIDNPIVSPCHNNNYPPAAPSGYGGEKPTGYGEKPTGHGPGSGQSSEPVPDIQTYTYNPNGNP</sequence>
<feature type="compositionally biased region" description="Polar residues" evidence="1">
    <location>
        <begin position="454"/>
        <end position="474"/>
    </location>
</feature>
<reference evidence="3 4" key="1">
    <citation type="submission" date="2018-07" db="EMBL/GenBank/DDBJ databases">
        <title>The complete nuclear genome of the prasinophyte Chloropicon primus (CCMP1205).</title>
        <authorList>
            <person name="Pombert J.-F."/>
            <person name="Otis C."/>
            <person name="Turmel M."/>
            <person name="Lemieux C."/>
        </authorList>
    </citation>
    <scope>NUCLEOTIDE SEQUENCE [LARGE SCALE GENOMIC DNA]</scope>
    <source>
        <strain evidence="3 4">CCMP1205</strain>
    </source>
</reference>
<keyword evidence="2" id="KW-0472">Membrane</keyword>
<keyword evidence="4" id="KW-1185">Reference proteome</keyword>
<accession>A0A5B8MLS8</accession>
<dbReference type="OrthoDB" id="535914at2759"/>
<dbReference type="PROSITE" id="PS51257">
    <property type="entry name" value="PROKAR_LIPOPROTEIN"/>
    <property type="match status" value="1"/>
</dbReference>
<feature type="region of interest" description="Disordered" evidence="1">
    <location>
        <begin position="362"/>
        <end position="474"/>
    </location>
</feature>
<evidence type="ECO:0000313" key="3">
    <source>
        <dbReference type="EMBL" id="QDZ20615.1"/>
    </source>
</evidence>
<evidence type="ECO:0000313" key="4">
    <source>
        <dbReference type="Proteomes" id="UP000316726"/>
    </source>
</evidence>
<organism evidence="3 4">
    <name type="scientific">Chloropicon primus</name>
    <dbReference type="NCBI Taxonomy" id="1764295"/>
    <lineage>
        <taxon>Eukaryota</taxon>
        <taxon>Viridiplantae</taxon>
        <taxon>Chlorophyta</taxon>
        <taxon>Chloropicophyceae</taxon>
        <taxon>Chloropicales</taxon>
        <taxon>Chloropicaceae</taxon>
        <taxon>Chloropicon</taxon>
    </lineage>
</organism>
<protein>
    <submittedName>
        <fullName evidence="3">Uncharacterized protein</fullName>
    </submittedName>
</protein>
<feature type="transmembrane region" description="Helical" evidence="2">
    <location>
        <begin position="286"/>
        <end position="305"/>
    </location>
</feature>
<feature type="transmembrane region" description="Helical" evidence="2">
    <location>
        <begin position="34"/>
        <end position="55"/>
    </location>
</feature>
<keyword evidence="2" id="KW-1133">Transmembrane helix</keyword>
<proteinExistence type="predicted"/>
<feature type="compositionally biased region" description="Polar residues" evidence="1">
    <location>
        <begin position="380"/>
        <end position="399"/>
    </location>
</feature>
<keyword evidence="2" id="KW-0812">Transmembrane</keyword>